<dbReference type="EMBL" id="OZ004257">
    <property type="protein sequence ID" value="CAK7908474.1"/>
    <property type="molecule type" value="Genomic_DNA"/>
</dbReference>
<name>A0ABP0ED24_9ASCO</name>
<proteinExistence type="predicted"/>
<evidence type="ECO:0000313" key="1">
    <source>
        <dbReference type="EMBL" id="CAK7908474.1"/>
    </source>
</evidence>
<accession>A0ABP0ED24</accession>
<reference evidence="1 2" key="1">
    <citation type="submission" date="2024-01" db="EMBL/GenBank/DDBJ databases">
        <authorList>
            <consortium name="Genoscope - CEA"/>
            <person name="William W."/>
        </authorList>
    </citation>
    <scope>NUCLEOTIDE SEQUENCE [LARGE SCALE GENOMIC DNA]</scope>
    <source>
        <strain evidence="1 2">29B2s-10</strain>
    </source>
</reference>
<protein>
    <submittedName>
        <fullName evidence="1">Uncharacterized protein</fullName>
    </submittedName>
</protein>
<evidence type="ECO:0000313" key="2">
    <source>
        <dbReference type="Proteomes" id="UP001497600"/>
    </source>
</evidence>
<organism evidence="1 2">
    <name type="scientific">[Candida] anglica</name>
    <dbReference type="NCBI Taxonomy" id="148631"/>
    <lineage>
        <taxon>Eukaryota</taxon>
        <taxon>Fungi</taxon>
        <taxon>Dikarya</taxon>
        <taxon>Ascomycota</taxon>
        <taxon>Saccharomycotina</taxon>
        <taxon>Pichiomycetes</taxon>
        <taxon>Debaryomycetaceae</taxon>
        <taxon>Kurtzmaniella</taxon>
    </lineage>
</organism>
<keyword evidence="2" id="KW-1185">Reference proteome</keyword>
<gene>
    <name evidence="1" type="ORF">CAAN4_E10418</name>
</gene>
<sequence>MLCTVRSSAVRLKKIMPRYSSSLVDVCDAGHDMHTAYPRCEIVHANMKNNIIKVIDKIST</sequence>
<dbReference type="Proteomes" id="UP001497600">
    <property type="component" value="Chromosome E"/>
</dbReference>